<comment type="caution">
    <text evidence="3">The sequence shown here is derived from an EMBL/GenBank/DDBJ whole genome shotgun (WGS) entry which is preliminary data.</text>
</comment>
<dbReference type="GO" id="GO:0016788">
    <property type="term" value="F:hydrolase activity, acting on ester bonds"/>
    <property type="evidence" value="ECO:0007669"/>
    <property type="project" value="InterPro"/>
</dbReference>
<evidence type="ECO:0000259" key="2">
    <source>
        <dbReference type="Pfam" id="PF13392"/>
    </source>
</evidence>
<dbReference type="Pfam" id="PF13392">
    <property type="entry name" value="HNH_3"/>
    <property type="match status" value="1"/>
</dbReference>
<dbReference type="EMBL" id="SRLA01000009">
    <property type="protein sequence ID" value="TGE03337.1"/>
    <property type="molecule type" value="Genomic_DNA"/>
</dbReference>
<evidence type="ECO:0000313" key="4">
    <source>
        <dbReference type="Proteomes" id="UP000298337"/>
    </source>
</evidence>
<name>A0A4Z0NZA6_9BACT</name>
<protein>
    <recommendedName>
        <fullName evidence="5">HNH endonuclease</fullName>
    </recommendedName>
</protein>
<evidence type="ECO:0000259" key="1">
    <source>
        <dbReference type="Pfam" id="PF07463"/>
    </source>
</evidence>
<evidence type="ECO:0000313" key="3">
    <source>
        <dbReference type="EMBL" id="TGE03337.1"/>
    </source>
</evidence>
<proteinExistence type="predicted"/>
<accession>A0A4Z0NZA6</accession>
<dbReference type="InterPro" id="IPR044925">
    <property type="entry name" value="His-Me_finger_sf"/>
</dbReference>
<reference evidence="3 4" key="1">
    <citation type="submission" date="2019-04" db="EMBL/GenBank/DDBJ databases">
        <authorList>
            <person name="Feng G."/>
            <person name="Zhang J."/>
            <person name="Zhu H."/>
        </authorList>
    </citation>
    <scope>NUCLEOTIDE SEQUENCE [LARGE SCALE GENOMIC DNA]</scope>
    <source>
        <strain evidence="3 4">92R-1</strain>
    </source>
</reference>
<feature type="domain" description="NUMOD4" evidence="1">
    <location>
        <begin position="6"/>
        <end position="49"/>
    </location>
</feature>
<dbReference type="OrthoDB" id="6631788at2"/>
<keyword evidence="4" id="KW-1185">Reference proteome</keyword>
<organism evidence="3 4">
    <name type="scientific">Hymenobacter fodinae</name>
    <dbReference type="NCBI Taxonomy" id="2510796"/>
    <lineage>
        <taxon>Bacteria</taxon>
        <taxon>Pseudomonadati</taxon>
        <taxon>Bacteroidota</taxon>
        <taxon>Cytophagia</taxon>
        <taxon>Cytophagales</taxon>
        <taxon>Hymenobacteraceae</taxon>
        <taxon>Hymenobacter</taxon>
    </lineage>
</organism>
<dbReference type="RefSeq" id="WP_135437101.1">
    <property type="nucleotide sequence ID" value="NZ_SRLA01000009.1"/>
</dbReference>
<dbReference type="Pfam" id="PF07463">
    <property type="entry name" value="NUMOD4"/>
    <property type="match status" value="1"/>
</dbReference>
<gene>
    <name evidence="3" type="ORF">EU556_25820</name>
</gene>
<dbReference type="AlphaFoldDB" id="A0A4Z0NZA6"/>
<dbReference type="Gene3D" id="3.90.75.20">
    <property type="match status" value="1"/>
</dbReference>
<feature type="domain" description="HNH nuclease" evidence="2">
    <location>
        <begin position="53"/>
        <end position="96"/>
    </location>
</feature>
<sequence length="169" mass="18900">MNYETEIWKPIASSPGYAVSSLGRVKNETTGALRKLVNHRNGYLQIGIRSSNYLVHRLVALAHLPPVTGKDFVNHKDCDKHNNTLQNLEWVTKSENILHANQHGLTPIGNARAKHPRAKLSEEQVSEIRQLLAQKKLTQKEIGAMYSVTPSTVQLISANKNWSTKTVLS</sequence>
<dbReference type="SUPFAM" id="SSF54060">
    <property type="entry name" value="His-Me finger endonucleases"/>
    <property type="match status" value="1"/>
</dbReference>
<dbReference type="InterPro" id="IPR010902">
    <property type="entry name" value="NUMOD4"/>
</dbReference>
<dbReference type="InterPro" id="IPR003615">
    <property type="entry name" value="HNH_nuc"/>
</dbReference>
<evidence type="ECO:0008006" key="5">
    <source>
        <dbReference type="Google" id="ProtNLM"/>
    </source>
</evidence>
<dbReference type="Proteomes" id="UP000298337">
    <property type="component" value="Unassembled WGS sequence"/>
</dbReference>